<dbReference type="AlphaFoldDB" id="A0A075GNM5"/>
<dbReference type="Pfam" id="PF25133">
    <property type="entry name" value="TYW2_N_2"/>
    <property type="match status" value="1"/>
</dbReference>
<dbReference type="Gene3D" id="3.40.50.150">
    <property type="entry name" value="Vaccinia Virus protein VP39"/>
    <property type="match status" value="1"/>
</dbReference>
<protein>
    <submittedName>
        <fullName evidence="3">Methyltransferase (TRM5, TRMT5)</fullName>
        <ecNumber evidence="3">2.1.1.228</ecNumber>
    </submittedName>
</protein>
<dbReference type="InterPro" id="IPR056744">
    <property type="entry name" value="TRM5/TYW2-like_N"/>
</dbReference>
<reference evidence="3" key="1">
    <citation type="journal article" date="2014" name="Genome Biol. Evol.">
        <title>Pangenome evidence for extensive interdomain horizontal transfer affecting lineage core and shell genes in uncultured planktonic thaumarchaeota and euryarchaeota.</title>
        <authorList>
            <person name="Deschamps P."/>
            <person name="Zivanovic Y."/>
            <person name="Moreira D."/>
            <person name="Rodriguez-Valera F."/>
            <person name="Lopez-Garcia P."/>
        </authorList>
    </citation>
    <scope>NUCLEOTIDE SEQUENCE</scope>
</reference>
<evidence type="ECO:0000313" key="3">
    <source>
        <dbReference type="EMBL" id="AIF05601.1"/>
    </source>
</evidence>
<dbReference type="InterPro" id="IPR029063">
    <property type="entry name" value="SAM-dependent_MTases_sf"/>
</dbReference>
<organism evidence="3">
    <name type="scientific">uncultured marine group II/III euryarchaeote KM3_185_F09</name>
    <dbReference type="NCBI Taxonomy" id="1457950"/>
    <lineage>
        <taxon>Archaea</taxon>
        <taxon>Methanobacteriati</taxon>
        <taxon>Methanobacteriota</taxon>
        <taxon>environmental samples</taxon>
    </lineage>
</organism>
<gene>
    <name evidence="3" type="primary">TRM5</name>
    <name evidence="3" type="synonym">TRMT5</name>
</gene>
<evidence type="ECO:0000259" key="1">
    <source>
        <dbReference type="Pfam" id="PF18093"/>
    </source>
</evidence>
<name>A0A075GNM5_9EURY</name>
<sequence>MRHLRVPKRETQTVFEAILRAGFLAPRARILHDGDFTLVPVDDDAPPQLGDEFAHFEEVEAEQPEVEPHKWIDHLKVILPEDTIEEFGEFWGNSQEIMGDLLVFRIEREVDQFKQEVAIAKLMHAKKARLALCDHGVEGEFRVRQLEPLALRIGADILDLEQIARLDDEERQEQLSTRTMVREHMRSIRIDPNKAYYSIRLGAERWRTVESAEKLREIIGRPLSVADPYCGVGPAIVHLIKRRGLVGELLASDLNPDAVDLLFDNLHRWGAPNMPKESAPLSEVSPGWRVGVADALTLAQDVDLVGSFDLLLVNLPHDTMEHLPHLLPMLRRGSPTLVRGWVVAADDDLPELNSHLVQLLHPVLDGYPIPSLEKRRQYNATEWLCRFEAWLEL</sequence>
<dbReference type="EMBL" id="KF900745">
    <property type="protein sequence ID" value="AIF05601.1"/>
    <property type="molecule type" value="Genomic_DNA"/>
</dbReference>
<dbReference type="SUPFAM" id="SSF53335">
    <property type="entry name" value="S-adenosyl-L-methionine-dependent methyltransferases"/>
    <property type="match status" value="1"/>
</dbReference>
<dbReference type="GO" id="GO:0052906">
    <property type="term" value="F:tRNA (guanine(37)-N1)-methyltransferase activity"/>
    <property type="evidence" value="ECO:0007669"/>
    <property type="project" value="UniProtKB-EC"/>
</dbReference>
<evidence type="ECO:0000259" key="2">
    <source>
        <dbReference type="Pfam" id="PF25133"/>
    </source>
</evidence>
<accession>A0A075GNM5</accession>
<dbReference type="Gene3D" id="3.30.300.110">
    <property type="entry name" value="Met-10+ protein-like domains"/>
    <property type="match status" value="1"/>
</dbReference>
<keyword evidence="3" id="KW-0808">Transferase</keyword>
<dbReference type="Pfam" id="PF18093">
    <property type="entry name" value="Trm5_N"/>
    <property type="match status" value="1"/>
</dbReference>
<keyword evidence="3" id="KW-0489">Methyltransferase</keyword>
<feature type="domain" description="tRNA methyltransferase 5a/b N-terminal" evidence="1">
    <location>
        <begin position="4"/>
        <end position="46"/>
    </location>
</feature>
<dbReference type="CDD" id="cd02440">
    <property type="entry name" value="AdoMet_MTases"/>
    <property type="match status" value="1"/>
</dbReference>
<dbReference type="GO" id="GO:0032259">
    <property type="term" value="P:methylation"/>
    <property type="evidence" value="ECO:0007669"/>
    <property type="project" value="UniProtKB-KW"/>
</dbReference>
<feature type="domain" description="TRM5/TYW2-like N-terminal" evidence="2">
    <location>
        <begin position="73"/>
        <end position="150"/>
    </location>
</feature>
<dbReference type="InterPro" id="IPR040601">
    <property type="entry name" value="Trm5a/b_N"/>
</dbReference>
<proteinExistence type="predicted"/>
<dbReference type="EC" id="2.1.1.228" evidence="3"/>